<dbReference type="Proteomes" id="UP000266861">
    <property type="component" value="Unassembled WGS sequence"/>
</dbReference>
<dbReference type="InterPro" id="IPR012337">
    <property type="entry name" value="RNaseH-like_sf"/>
</dbReference>
<comment type="caution">
    <text evidence="1">The sequence shown here is derived from an EMBL/GenBank/DDBJ whole genome shotgun (WGS) entry which is preliminary data.</text>
</comment>
<name>A0A397ILG1_9GLOM</name>
<gene>
    <name evidence="1" type="ORF">Glove_188g5</name>
</gene>
<dbReference type="AlphaFoldDB" id="A0A397ILG1"/>
<accession>A0A397ILG1</accession>
<proteinExistence type="predicted"/>
<keyword evidence="2" id="KW-1185">Reference proteome</keyword>
<organism evidence="1 2">
    <name type="scientific">Diversispora epigaea</name>
    <dbReference type="NCBI Taxonomy" id="1348612"/>
    <lineage>
        <taxon>Eukaryota</taxon>
        <taxon>Fungi</taxon>
        <taxon>Fungi incertae sedis</taxon>
        <taxon>Mucoromycota</taxon>
        <taxon>Glomeromycotina</taxon>
        <taxon>Glomeromycetes</taxon>
        <taxon>Diversisporales</taxon>
        <taxon>Diversisporaceae</taxon>
        <taxon>Diversispora</taxon>
    </lineage>
</organism>
<dbReference type="SUPFAM" id="SSF53098">
    <property type="entry name" value="Ribonuclease H-like"/>
    <property type="match status" value="1"/>
</dbReference>
<dbReference type="STRING" id="1348612.A0A397ILG1"/>
<dbReference type="EMBL" id="PQFF01000178">
    <property type="protein sequence ID" value="RHZ76849.1"/>
    <property type="molecule type" value="Genomic_DNA"/>
</dbReference>
<evidence type="ECO:0000313" key="2">
    <source>
        <dbReference type="Proteomes" id="UP000266861"/>
    </source>
</evidence>
<dbReference type="OrthoDB" id="2423954at2759"/>
<evidence type="ECO:0008006" key="3">
    <source>
        <dbReference type="Google" id="ProtNLM"/>
    </source>
</evidence>
<sequence>MAPLPFIIKEYIVKTNVNRIIAHFKKCTNFFNETTVEKREEIFTLLQINNINSTNTTNTQIGKRKELFSFKTSSSTSHGSKVIIRSSSYGTMDNYIVRPLSTADMKKFYTLLLRLSLSCSILSKTVKDSNNTMLKTLQEDQIGVTLTFDGTVILTFEGRPYVWKATDISSEHEIHIEVIEKTKELINELNNNKITVIAIVTDSASPYAASRRRLRVIEKAIVFLPCFAHQINLCTGEIFKESTEFKLVIDKDQQYEKYNKYFTIAAPGETHWNSYYYVCISILKTQKALQDPTLKREIYEIISSSIFWQHLSLLVEILHPYCKILNMLQSDKARLHEVIHKSTEFKLVIDKDQQYEKYNKYFTIAAPGETHWNSYYYVCISILKTQKALQDPTLKREIYEIISSSIFWQHLSLLVEILHPYCKILNMLQSDKARLHELGYYYNVWMGKQPKCILKELNNYHLEVYPFNSSTWNQFNSDIYRYWCFCCAFTNELGFVACRIFGICMNAASVERLRSCMGFLQSNRRNRLSNSKVLEMSKLQIESLKYNEEYLADNENPTDDENLQVIQDSQDPVKFDISMLEDESKGFDELDEIDDEEVENITHPAINLNAKWKLLSIFKELYKNN</sequence>
<evidence type="ECO:0000313" key="1">
    <source>
        <dbReference type="EMBL" id="RHZ76849.1"/>
    </source>
</evidence>
<reference evidence="1 2" key="1">
    <citation type="submission" date="2018-08" db="EMBL/GenBank/DDBJ databases">
        <title>Genome and evolution of the arbuscular mycorrhizal fungus Diversispora epigaea (formerly Glomus versiforme) and its bacterial endosymbionts.</title>
        <authorList>
            <person name="Sun X."/>
            <person name="Fei Z."/>
            <person name="Harrison M."/>
        </authorList>
    </citation>
    <scope>NUCLEOTIDE SEQUENCE [LARGE SCALE GENOMIC DNA]</scope>
    <source>
        <strain evidence="1 2">IT104</strain>
    </source>
</reference>
<protein>
    <recommendedName>
        <fullName evidence="3">DUF659 domain-containing protein</fullName>
    </recommendedName>
</protein>